<evidence type="ECO:0000256" key="1">
    <source>
        <dbReference type="ARBA" id="ARBA00022603"/>
    </source>
</evidence>
<keyword evidence="1" id="KW-0489">Methyltransferase</keyword>
<feature type="domain" description="RlmL ferredoxin-like" evidence="4">
    <location>
        <begin position="23"/>
        <end position="82"/>
    </location>
</feature>
<dbReference type="Pfam" id="PF01170">
    <property type="entry name" value="UPF0020"/>
    <property type="match status" value="1"/>
</dbReference>
<dbReference type="InterPro" id="IPR029063">
    <property type="entry name" value="SAM-dependent_MTases_sf"/>
</dbReference>
<dbReference type="Gene3D" id="3.40.50.150">
    <property type="entry name" value="Vaccinia Virus protein VP39"/>
    <property type="match status" value="1"/>
</dbReference>
<dbReference type="STRING" id="59374.FSU_0786"/>
<dbReference type="eggNOG" id="COG0116">
    <property type="taxonomic scope" value="Bacteria"/>
</dbReference>
<name>D9S821_FIBSS</name>
<organism evidence="5 6">
    <name type="scientific">Fibrobacter succinogenes (strain ATCC 19169 / S85)</name>
    <dbReference type="NCBI Taxonomy" id="59374"/>
    <lineage>
        <taxon>Bacteria</taxon>
        <taxon>Pseudomonadati</taxon>
        <taxon>Fibrobacterota</taxon>
        <taxon>Fibrobacteria</taxon>
        <taxon>Fibrobacterales</taxon>
        <taxon>Fibrobacteraceae</taxon>
        <taxon>Fibrobacter</taxon>
    </lineage>
</organism>
<dbReference type="SUPFAM" id="SSF53335">
    <property type="entry name" value="S-adenosyl-L-methionine-dependent methyltransferases"/>
    <property type="match status" value="1"/>
</dbReference>
<dbReference type="InterPro" id="IPR054170">
    <property type="entry name" value="RlmL_1st"/>
</dbReference>
<dbReference type="Proteomes" id="UP000000517">
    <property type="component" value="Chromosome"/>
</dbReference>
<dbReference type="GO" id="GO:0008990">
    <property type="term" value="F:rRNA (guanine-N2-)-methyltransferase activity"/>
    <property type="evidence" value="ECO:0007669"/>
    <property type="project" value="TreeGrafter"/>
</dbReference>
<protein>
    <submittedName>
        <fullName evidence="5">Uncharacterized protein</fullName>
    </submittedName>
</protein>
<dbReference type="EMBL" id="CP002158">
    <property type="protein sequence ID" value="ADL26992.1"/>
    <property type="molecule type" value="Genomic_DNA"/>
</dbReference>
<evidence type="ECO:0000256" key="2">
    <source>
        <dbReference type="ARBA" id="ARBA00022679"/>
    </source>
</evidence>
<evidence type="ECO:0000259" key="3">
    <source>
        <dbReference type="Pfam" id="PF01170"/>
    </source>
</evidence>
<reference evidence="6" key="1">
    <citation type="submission" date="2010-08" db="EMBL/GenBank/DDBJ databases">
        <title>Complete sequence of Fibrobacter succinogenes subsp. succinogenes S85.</title>
        <authorList>
            <person name="Durkin A.S."/>
            <person name="Nelson K.E."/>
            <person name="Morrison M."/>
            <person name="Forsberg C.W."/>
            <person name="Wilson D.B."/>
            <person name="Russell J.B."/>
            <person name="Cann I.K.O."/>
            <person name="Mackie R.I."/>
            <person name="White B.A."/>
        </authorList>
    </citation>
    <scope>NUCLEOTIDE SEQUENCE [LARGE SCALE GENOMIC DNA]</scope>
    <source>
        <strain evidence="6">ATCC 19169 / S85</strain>
    </source>
</reference>
<dbReference type="HOGENOM" id="CLU_537198_0_0_0"/>
<proteinExistence type="predicted"/>
<dbReference type="CDD" id="cd11715">
    <property type="entry name" value="THUMP_AdoMetMT"/>
    <property type="match status" value="1"/>
</dbReference>
<dbReference type="AlphaFoldDB" id="D9S821"/>
<dbReference type="Pfam" id="PF22020">
    <property type="entry name" value="RlmL_1st"/>
    <property type="match status" value="1"/>
</dbReference>
<dbReference type="InterPro" id="IPR000241">
    <property type="entry name" value="RlmKL-like_Mtase"/>
</dbReference>
<dbReference type="PANTHER" id="PTHR47313:SF1">
    <property type="entry name" value="RIBOSOMAL RNA LARGE SUBUNIT METHYLTRANSFERASE K_L"/>
    <property type="match status" value="1"/>
</dbReference>
<evidence type="ECO:0000259" key="4">
    <source>
        <dbReference type="Pfam" id="PF22020"/>
    </source>
</evidence>
<accession>D9S821</accession>
<dbReference type="GO" id="GO:0070043">
    <property type="term" value="F:rRNA (guanine-N7-)-methyltransferase activity"/>
    <property type="evidence" value="ECO:0007669"/>
    <property type="project" value="TreeGrafter"/>
</dbReference>
<sequence length="507" mass="56149">MQSMSDALEKRIKKHIIGKPHRFLAVSPLGFEQTLSRELEIILGESATEQPHATGDGKVEFTTKLTEAWKVVAVSRTANRVLMEIANFKAENFRDLEKKASEIPWELYFDKKTGNALQTRDESIIPSNSKLVTSNLPHIHVTCKHSRLYHSDAIAERLYKIIEGVSLPLASADTASATPSAGTPRNAPAQNENRSIQQNLYVNFLDDRCTIWLDLAGEELYKRGFERFVNDAPLKETIASAMIFEAFYTASLTTNHQPQTTLIDPMSGSGTFSLEAACIANKIIPGTCRDFALKHQPAFKEATWNFLIRQETRDDKCVGRVSRPCLHEHDRVQHLGLERSDNPKTNSETAAIAKIITSDISERAVSIIKHNIECCPLASISPAPIAPQQKDFFSYTAKEIVDACGDTSPILVLNPPYGKRLDFDAPKLYTQIGKKLTELARDLHNFGKTLTVAILAPKDDTRNGAKYTCTANLLRECAALSPEQSPTAKVIQTSHGGFSLNAIFATI</sequence>
<gene>
    <name evidence="5" type="ordered locus">FSU_0786</name>
</gene>
<dbReference type="Gene3D" id="3.30.2130.30">
    <property type="match status" value="1"/>
</dbReference>
<keyword evidence="2" id="KW-0808">Transferase</keyword>
<evidence type="ECO:0000313" key="6">
    <source>
        <dbReference type="Proteomes" id="UP000000517"/>
    </source>
</evidence>
<dbReference type="KEGG" id="fsc:FSU_0786"/>
<feature type="domain" description="Ribosomal RNA large subunit methyltransferase K/L-like methyltransferase" evidence="3">
    <location>
        <begin position="223"/>
        <end position="441"/>
    </location>
</feature>
<evidence type="ECO:0000313" key="5">
    <source>
        <dbReference type="EMBL" id="ADL26992.1"/>
    </source>
</evidence>
<dbReference type="PANTHER" id="PTHR47313">
    <property type="entry name" value="RIBOSOMAL RNA LARGE SUBUNIT METHYLTRANSFERASE K/L"/>
    <property type="match status" value="1"/>
</dbReference>